<gene>
    <name evidence="8" type="primary">iclR</name>
    <name evidence="6" type="ORF">EQG53_13330</name>
    <name evidence="7" type="ORF">I6H83_09130</name>
    <name evidence="8" type="ORF">NCTC11165_02508</name>
</gene>
<dbReference type="KEGG" id="bdm:EQG53_13330"/>
<dbReference type="InterPro" id="IPR014757">
    <property type="entry name" value="Tscrpt_reg_IclR_C"/>
</dbReference>
<evidence type="ECO:0000256" key="3">
    <source>
        <dbReference type="ARBA" id="ARBA00023163"/>
    </source>
</evidence>
<dbReference type="EMBL" id="CP066026">
    <property type="protein sequence ID" value="QQB87365.1"/>
    <property type="molecule type" value="Genomic_DNA"/>
</dbReference>
<feature type="domain" description="IclR-ED" evidence="5">
    <location>
        <begin position="81"/>
        <end position="249"/>
    </location>
</feature>
<dbReference type="InterPro" id="IPR050707">
    <property type="entry name" value="HTH_MetabolicPath_Reg"/>
</dbReference>
<dbReference type="GO" id="GO:0003677">
    <property type="term" value="F:DNA binding"/>
    <property type="evidence" value="ECO:0007669"/>
    <property type="project" value="UniProtKB-KW"/>
</dbReference>
<dbReference type="InterPro" id="IPR036390">
    <property type="entry name" value="WH_DNA-bd_sf"/>
</dbReference>
<evidence type="ECO:0000313" key="7">
    <source>
        <dbReference type="EMBL" id="QQB87365.1"/>
    </source>
</evidence>
<protein>
    <submittedName>
        <fullName evidence="8">Acetate operon repressor</fullName>
    </submittedName>
    <submittedName>
        <fullName evidence="6">IclR family transcriptional regulator</fullName>
    </submittedName>
</protein>
<proteinExistence type="predicted"/>
<dbReference type="PROSITE" id="PS51077">
    <property type="entry name" value="HTH_ICLR"/>
    <property type="match status" value="1"/>
</dbReference>
<reference evidence="7 11" key="3">
    <citation type="submission" date="2020-12" db="EMBL/GenBank/DDBJ databases">
        <title>FDA dAtabase for Regulatory Grade micrObial Sequences (FDA-ARGOS): Supporting development and validation of Infectious Disease Dx tests.</title>
        <authorList>
            <person name="Kerrigan L."/>
            <person name="Long C."/>
            <person name="Tallon L."/>
            <person name="Sadzewicz L."/>
            <person name="Zhao X."/>
            <person name="Boylan J."/>
            <person name="Ott S."/>
            <person name="Bowen H."/>
            <person name="Vavikolanu K."/>
            <person name="Mehta A."/>
            <person name="Aluvathingal J."/>
            <person name="Nadendla S."/>
            <person name="Yan Y."/>
            <person name="Sichtig H."/>
        </authorList>
    </citation>
    <scope>NUCLEOTIDE SEQUENCE [LARGE SCALE GENOMIC DNA]</scope>
    <source>
        <strain evidence="7 11">FDAARGOS_1026</strain>
    </source>
</reference>
<dbReference type="Proteomes" id="UP000287388">
    <property type="component" value="Chromosome"/>
</dbReference>
<dbReference type="Gene3D" id="1.10.10.10">
    <property type="entry name" value="Winged helix-like DNA-binding domain superfamily/Winged helix DNA-binding domain"/>
    <property type="match status" value="1"/>
</dbReference>
<evidence type="ECO:0000313" key="11">
    <source>
        <dbReference type="Proteomes" id="UP000596117"/>
    </source>
</evidence>
<reference evidence="6 10" key="2">
    <citation type="submission" date="2019-01" db="EMBL/GenBank/DDBJ databases">
        <title>Brevundimonas diminuta Genome sequencing and assembly.</title>
        <authorList>
            <person name="Chen H."/>
        </authorList>
    </citation>
    <scope>NUCLEOTIDE SEQUENCE [LARGE SCALE GENOMIC DNA]</scope>
    <source>
        <strain evidence="6">ATCC</strain>
        <strain evidence="10">ATCC(B) 19146</strain>
    </source>
</reference>
<organism evidence="6 10">
    <name type="scientific">Brevundimonas diminuta</name>
    <name type="common">Pseudomonas diminuta</name>
    <dbReference type="NCBI Taxonomy" id="293"/>
    <lineage>
        <taxon>Bacteria</taxon>
        <taxon>Pseudomonadati</taxon>
        <taxon>Pseudomonadota</taxon>
        <taxon>Alphaproteobacteria</taxon>
        <taxon>Caulobacterales</taxon>
        <taxon>Caulobacteraceae</taxon>
        <taxon>Brevundimonas</taxon>
    </lineage>
</organism>
<dbReference type="Pfam" id="PF01614">
    <property type="entry name" value="IclR_C"/>
    <property type="match status" value="1"/>
</dbReference>
<keyword evidence="3" id="KW-0804">Transcription</keyword>
<evidence type="ECO:0000259" key="4">
    <source>
        <dbReference type="PROSITE" id="PS51077"/>
    </source>
</evidence>
<dbReference type="Proteomes" id="UP000250358">
    <property type="component" value="Unassembled WGS sequence"/>
</dbReference>
<sequence length="249" mass="27373">MEVSDVTSLAPPAELSSNQPIERAAAILDIIAREGGAAALDLIAMRAGLSRTTAHPILKTLNRLGYVSRRIGDTRYYLGGRLLNLARLGGDNEALRIRIRPALEAIASKTGETVYLAAPNGDETYYLDAIESDRTLRTTCRVGERERLEDSAIGLVFLAFMRGLNKRVSVVRPDALGPNLRSRISKIERIGFALDLEDHQPDLHCVAVPWRENGEVRAALGLSGPSTRLPCDQLTDIAWMMMKEAKKVR</sequence>
<dbReference type="SUPFAM" id="SSF46785">
    <property type="entry name" value="Winged helix' DNA-binding domain"/>
    <property type="match status" value="1"/>
</dbReference>
<dbReference type="EMBL" id="UAQM01000030">
    <property type="protein sequence ID" value="SPU46180.1"/>
    <property type="molecule type" value="Genomic_DNA"/>
</dbReference>
<accession>A0A246KN54</accession>
<evidence type="ECO:0000313" key="10">
    <source>
        <dbReference type="Proteomes" id="UP000287388"/>
    </source>
</evidence>
<dbReference type="InterPro" id="IPR029016">
    <property type="entry name" value="GAF-like_dom_sf"/>
</dbReference>
<dbReference type="PROSITE" id="PS51078">
    <property type="entry name" value="ICLR_ED"/>
    <property type="match status" value="1"/>
</dbReference>
<dbReference type="PANTHER" id="PTHR30136:SF35">
    <property type="entry name" value="HTH-TYPE TRANSCRIPTIONAL REGULATOR RV1719"/>
    <property type="match status" value="1"/>
</dbReference>
<evidence type="ECO:0000256" key="2">
    <source>
        <dbReference type="ARBA" id="ARBA00023125"/>
    </source>
</evidence>
<keyword evidence="2" id="KW-0238">DNA-binding</keyword>
<dbReference type="GeneID" id="56576772"/>
<keyword evidence="11" id="KW-1185">Reference proteome</keyword>
<dbReference type="SUPFAM" id="SSF55781">
    <property type="entry name" value="GAF domain-like"/>
    <property type="match status" value="1"/>
</dbReference>
<evidence type="ECO:0000313" key="8">
    <source>
        <dbReference type="EMBL" id="SPU46180.1"/>
    </source>
</evidence>
<dbReference type="InterPro" id="IPR005471">
    <property type="entry name" value="Tscrpt_reg_IclR_N"/>
</dbReference>
<feature type="domain" description="HTH iclR-type" evidence="4">
    <location>
        <begin position="18"/>
        <end position="80"/>
    </location>
</feature>
<evidence type="ECO:0000256" key="1">
    <source>
        <dbReference type="ARBA" id="ARBA00023015"/>
    </source>
</evidence>
<dbReference type="PANTHER" id="PTHR30136">
    <property type="entry name" value="HELIX-TURN-HELIX TRANSCRIPTIONAL REGULATOR, ICLR FAMILY"/>
    <property type="match status" value="1"/>
</dbReference>
<name>A0A246KN54_BREDI</name>
<dbReference type="InterPro" id="IPR036388">
    <property type="entry name" value="WH-like_DNA-bd_sf"/>
</dbReference>
<evidence type="ECO:0000259" key="5">
    <source>
        <dbReference type="PROSITE" id="PS51078"/>
    </source>
</evidence>
<dbReference type="SMART" id="SM00346">
    <property type="entry name" value="HTH_ICLR"/>
    <property type="match status" value="1"/>
</dbReference>
<reference evidence="8 9" key="1">
    <citation type="submission" date="2018-06" db="EMBL/GenBank/DDBJ databases">
        <authorList>
            <consortium name="Pathogen Informatics"/>
            <person name="Doyle S."/>
        </authorList>
    </citation>
    <scope>NUCLEOTIDE SEQUENCE [LARGE SCALE GENOMIC DNA]</scope>
    <source>
        <strain evidence="8 9">NCTC11165</strain>
    </source>
</reference>
<evidence type="ECO:0000313" key="6">
    <source>
        <dbReference type="EMBL" id="QAT15249.1"/>
    </source>
</evidence>
<evidence type="ECO:0000313" key="9">
    <source>
        <dbReference type="Proteomes" id="UP000250358"/>
    </source>
</evidence>
<dbReference type="GO" id="GO:0045892">
    <property type="term" value="P:negative regulation of DNA-templated transcription"/>
    <property type="evidence" value="ECO:0007669"/>
    <property type="project" value="TreeGrafter"/>
</dbReference>
<dbReference type="GO" id="GO:0003700">
    <property type="term" value="F:DNA-binding transcription factor activity"/>
    <property type="evidence" value="ECO:0007669"/>
    <property type="project" value="TreeGrafter"/>
</dbReference>
<dbReference type="Pfam" id="PF09339">
    <property type="entry name" value="HTH_IclR"/>
    <property type="match status" value="1"/>
</dbReference>
<dbReference type="RefSeq" id="WP_003165198.1">
    <property type="nucleotide sequence ID" value="NZ_BJNC01000039.1"/>
</dbReference>
<dbReference type="EMBL" id="CP035093">
    <property type="protein sequence ID" value="QAT15249.1"/>
    <property type="molecule type" value="Genomic_DNA"/>
</dbReference>
<dbReference type="AlphaFoldDB" id="A0A246KN54"/>
<dbReference type="Gene3D" id="3.30.450.40">
    <property type="match status" value="1"/>
</dbReference>
<keyword evidence="1" id="KW-0805">Transcription regulation</keyword>
<dbReference type="Proteomes" id="UP000596117">
    <property type="component" value="Chromosome"/>
</dbReference>